<keyword evidence="1" id="KW-0479">Metal-binding</keyword>
<keyword evidence="4" id="KW-1185">Reference proteome</keyword>
<dbReference type="Gene3D" id="2.60.120.10">
    <property type="entry name" value="Jelly Rolls"/>
    <property type="match status" value="1"/>
</dbReference>
<dbReference type="EMBL" id="CP000478">
    <property type="protein sequence ID" value="ABK18819.1"/>
    <property type="molecule type" value="Genomic_DNA"/>
</dbReference>
<evidence type="ECO:0000256" key="1">
    <source>
        <dbReference type="ARBA" id="ARBA00022723"/>
    </source>
</evidence>
<organism evidence="3 4">
    <name type="scientific">Syntrophobacter fumaroxidans (strain DSM 10017 / MPOB)</name>
    <dbReference type="NCBI Taxonomy" id="335543"/>
    <lineage>
        <taxon>Bacteria</taxon>
        <taxon>Pseudomonadati</taxon>
        <taxon>Thermodesulfobacteriota</taxon>
        <taxon>Syntrophobacteria</taxon>
        <taxon>Syntrophobacterales</taxon>
        <taxon>Syntrophobacteraceae</taxon>
        <taxon>Syntrophobacter</taxon>
    </lineage>
</organism>
<dbReference type="eggNOG" id="COG0662">
    <property type="taxonomic scope" value="Bacteria"/>
</dbReference>
<dbReference type="GO" id="GO:0046872">
    <property type="term" value="F:metal ion binding"/>
    <property type="evidence" value="ECO:0007669"/>
    <property type="project" value="UniProtKB-KW"/>
</dbReference>
<name>A0LN17_SYNFM</name>
<dbReference type="HOGENOM" id="CLU_2071585_0_0_7"/>
<evidence type="ECO:0000259" key="2">
    <source>
        <dbReference type="Pfam" id="PF07883"/>
    </source>
</evidence>
<reference evidence="3 4" key="1">
    <citation type="submission" date="2006-10" db="EMBL/GenBank/DDBJ databases">
        <title>Complete sequence of Syntrophobacter fumaroxidans MPOB.</title>
        <authorList>
            <consortium name="US DOE Joint Genome Institute"/>
            <person name="Copeland A."/>
            <person name="Lucas S."/>
            <person name="Lapidus A."/>
            <person name="Barry K."/>
            <person name="Detter J.C."/>
            <person name="Glavina del Rio T."/>
            <person name="Hammon N."/>
            <person name="Israni S."/>
            <person name="Pitluck S."/>
            <person name="Goltsman E.G."/>
            <person name="Martinez M."/>
            <person name="Schmutz J."/>
            <person name="Larimer F."/>
            <person name="Land M."/>
            <person name="Hauser L."/>
            <person name="Kyrpides N."/>
            <person name="Kim E."/>
            <person name="Boone D.R."/>
            <person name="Brockman F."/>
            <person name="Culley D."/>
            <person name="Ferry J."/>
            <person name="Gunsalus R."/>
            <person name="McInerney M.J."/>
            <person name="Morrison M."/>
            <person name="Plugge C."/>
            <person name="Rohlin L."/>
            <person name="Scholten J."/>
            <person name="Sieber J."/>
            <person name="Stams A.J.M."/>
            <person name="Worm P."/>
            <person name="Henstra A.M."/>
            <person name="Richardson P."/>
        </authorList>
    </citation>
    <scope>NUCLEOTIDE SEQUENCE [LARGE SCALE GENOMIC DNA]</scope>
    <source>
        <strain evidence="4">DSM 10017 / MPOB</strain>
    </source>
</reference>
<dbReference type="PANTHER" id="PTHR35848:SF6">
    <property type="entry name" value="CUPIN TYPE-2 DOMAIN-CONTAINING PROTEIN"/>
    <property type="match status" value="1"/>
</dbReference>
<dbReference type="OrthoDB" id="9791637at2"/>
<protein>
    <submittedName>
        <fullName evidence="3">Cupin 2, conserved barrel domain protein</fullName>
    </submittedName>
</protein>
<dbReference type="SUPFAM" id="SSF51182">
    <property type="entry name" value="RmlC-like cupins"/>
    <property type="match status" value="1"/>
</dbReference>
<evidence type="ECO:0000313" key="3">
    <source>
        <dbReference type="EMBL" id="ABK18819.1"/>
    </source>
</evidence>
<dbReference type="AlphaFoldDB" id="A0LN17"/>
<dbReference type="PANTHER" id="PTHR35848">
    <property type="entry name" value="OXALATE-BINDING PROTEIN"/>
    <property type="match status" value="1"/>
</dbReference>
<feature type="domain" description="Cupin type-2" evidence="2">
    <location>
        <begin position="52"/>
        <end position="121"/>
    </location>
</feature>
<dbReference type="STRING" id="335543.Sfum_3146"/>
<evidence type="ECO:0000313" key="4">
    <source>
        <dbReference type="Proteomes" id="UP000001784"/>
    </source>
</evidence>
<gene>
    <name evidence="3" type="ordered locus">Sfum_3146</name>
</gene>
<dbReference type="InterPro" id="IPR011051">
    <property type="entry name" value="RmlC_Cupin_sf"/>
</dbReference>
<dbReference type="InterPro" id="IPR014710">
    <property type="entry name" value="RmlC-like_jellyroll"/>
</dbReference>
<accession>A0LN17</accession>
<dbReference type="InterPro" id="IPR013096">
    <property type="entry name" value="Cupin_2"/>
</dbReference>
<dbReference type="InParanoid" id="A0LN17"/>
<dbReference type="KEGG" id="sfu:Sfum_3146"/>
<dbReference type="InterPro" id="IPR051610">
    <property type="entry name" value="GPI/OXD"/>
</dbReference>
<sequence>MESGAKSIRSEREQGMHYVKEQDVSGLQLPGRLWKKLIGPEDGNCMNMILGVVSFPPGSDPGTHKHAAEEEIIYVVSGRGETRVGDKVYPLEPGVAVFTEPGVEHGVRTIGEEPLVLVSVFSPPVRPGSYDKKK</sequence>
<proteinExistence type="predicted"/>
<dbReference type="Pfam" id="PF07883">
    <property type="entry name" value="Cupin_2"/>
    <property type="match status" value="1"/>
</dbReference>
<dbReference type="Proteomes" id="UP000001784">
    <property type="component" value="Chromosome"/>
</dbReference>